<accession>A0A853F502</accession>
<dbReference type="Proteomes" id="UP000580517">
    <property type="component" value="Unassembled WGS sequence"/>
</dbReference>
<protein>
    <submittedName>
        <fullName evidence="3">AMP-binding protein</fullName>
    </submittedName>
</protein>
<dbReference type="InterPro" id="IPR042099">
    <property type="entry name" value="ANL_N_sf"/>
</dbReference>
<feature type="domain" description="AMP-dependent synthetase/ligase" evidence="1">
    <location>
        <begin position="11"/>
        <end position="374"/>
    </location>
</feature>
<evidence type="ECO:0000313" key="3">
    <source>
        <dbReference type="EMBL" id="NYT35584.1"/>
    </source>
</evidence>
<feature type="domain" description="AMP-binding enzyme C-terminal" evidence="2">
    <location>
        <begin position="425"/>
        <end position="500"/>
    </location>
</feature>
<dbReference type="Pfam" id="PF00501">
    <property type="entry name" value="AMP-binding"/>
    <property type="match status" value="1"/>
</dbReference>
<dbReference type="RefSeq" id="WP_167668812.1">
    <property type="nucleotide sequence ID" value="NZ_JACCEW010000001.1"/>
</dbReference>
<sequence length="518" mass="57233">MHLGYLIDNAILRHGKHLAIYDDIRQLSYDELDVRSRRLANWFLAQGVVAGDAVASLQHNSLESIEVELATTRYGLVRTLLNAKARTADHVEALNLIQARGLVYGSEFEQVADRLREEVPSLAFTLRVESDHASDSAYETALRSASDAPSAANLHLATPHSVYFTSGTTGRPKGILLNHGNWIAVIRNHLVDTYSSTDRRSVVLHAAPMSHASGALVFTHLMRGAAQRVLRRFEPEAVLDAFEHDKISNVWLAPTMLIMLMEDPSFDRRDLSALRNVRYGGAPMAAERVREAVRRFGPVLCSGWGQWEAPQQCTYLSSSHIVEAIAQNRTDLLASVGQSVTFGRVGIFDDAGKALPPNTEGEVAVAGDHLMVGYIGQPKLTADLRFGPWQRTGDIGRIDHQGFVHLTDRKNDLIITGGSNVYPREVEEVLYAHPAIREAVAIGIADDKWGQTIGAIAVLRSGATLSGEALIQWCKERLPNYKRPRIVEFVSDLPKNAYGKILRRQVSEQYGPKSERGI</sequence>
<dbReference type="InterPro" id="IPR025110">
    <property type="entry name" value="AMP-bd_C"/>
</dbReference>
<dbReference type="AlphaFoldDB" id="A0A853F502"/>
<organism evidence="3 4">
    <name type="scientific">Allopusillimonas soli</name>
    <dbReference type="NCBI Taxonomy" id="659016"/>
    <lineage>
        <taxon>Bacteria</taxon>
        <taxon>Pseudomonadati</taxon>
        <taxon>Pseudomonadota</taxon>
        <taxon>Betaproteobacteria</taxon>
        <taxon>Burkholderiales</taxon>
        <taxon>Alcaligenaceae</taxon>
        <taxon>Allopusillimonas</taxon>
    </lineage>
</organism>
<dbReference type="Gene3D" id="3.40.50.12780">
    <property type="entry name" value="N-terminal domain of ligase-like"/>
    <property type="match status" value="1"/>
</dbReference>
<dbReference type="PANTHER" id="PTHR43767:SF7">
    <property type="entry name" value="MEDIUM_LONG-CHAIN-FATTY-ACID--COA LIGASE FADD8"/>
    <property type="match status" value="1"/>
</dbReference>
<dbReference type="InterPro" id="IPR050237">
    <property type="entry name" value="ATP-dep_AMP-bd_enzyme"/>
</dbReference>
<dbReference type="PANTHER" id="PTHR43767">
    <property type="entry name" value="LONG-CHAIN-FATTY-ACID--COA LIGASE"/>
    <property type="match status" value="1"/>
</dbReference>
<dbReference type="InterPro" id="IPR000873">
    <property type="entry name" value="AMP-dep_synth/lig_dom"/>
</dbReference>
<dbReference type="InterPro" id="IPR045851">
    <property type="entry name" value="AMP-bd_C_sf"/>
</dbReference>
<name>A0A853F502_9BURK</name>
<reference evidence="3 4" key="1">
    <citation type="submission" date="2020-07" db="EMBL/GenBank/DDBJ databases">
        <title>Taxonomic revisions and descriptions of new bacterial species based on genomic comparisons in the high-G+C-content subgroup of the family Alcaligenaceae.</title>
        <authorList>
            <person name="Szabo A."/>
            <person name="Felfoldi T."/>
        </authorList>
    </citation>
    <scope>NUCLEOTIDE SEQUENCE [LARGE SCALE GENOMIC DNA]</scope>
    <source>
        <strain evidence="3 4">DSM 25264</strain>
    </source>
</reference>
<evidence type="ECO:0000259" key="1">
    <source>
        <dbReference type="Pfam" id="PF00501"/>
    </source>
</evidence>
<dbReference type="EMBL" id="JACCEW010000001">
    <property type="protein sequence ID" value="NYT35584.1"/>
    <property type="molecule type" value="Genomic_DNA"/>
</dbReference>
<dbReference type="Gene3D" id="3.30.300.30">
    <property type="match status" value="1"/>
</dbReference>
<gene>
    <name evidence="3" type="ORF">H0A68_01765</name>
</gene>
<dbReference type="Pfam" id="PF13193">
    <property type="entry name" value="AMP-binding_C"/>
    <property type="match status" value="1"/>
</dbReference>
<dbReference type="SUPFAM" id="SSF56801">
    <property type="entry name" value="Acetyl-CoA synthetase-like"/>
    <property type="match status" value="1"/>
</dbReference>
<evidence type="ECO:0000313" key="4">
    <source>
        <dbReference type="Proteomes" id="UP000580517"/>
    </source>
</evidence>
<proteinExistence type="predicted"/>
<evidence type="ECO:0000259" key="2">
    <source>
        <dbReference type="Pfam" id="PF13193"/>
    </source>
</evidence>
<keyword evidence="4" id="KW-1185">Reference proteome</keyword>
<dbReference type="GO" id="GO:0016877">
    <property type="term" value="F:ligase activity, forming carbon-sulfur bonds"/>
    <property type="evidence" value="ECO:0007669"/>
    <property type="project" value="UniProtKB-ARBA"/>
</dbReference>
<comment type="caution">
    <text evidence="3">The sequence shown here is derived from an EMBL/GenBank/DDBJ whole genome shotgun (WGS) entry which is preliminary data.</text>
</comment>